<evidence type="ECO:0000256" key="1">
    <source>
        <dbReference type="SAM" id="MobiDB-lite"/>
    </source>
</evidence>
<dbReference type="VEuPathDB" id="FungiDB:FOZG_09547"/>
<name>W9JZS7_FUSOX</name>
<dbReference type="EMBL" id="JH717901">
    <property type="protein sequence ID" value="EWZ37561.1"/>
    <property type="molecule type" value="Genomic_DNA"/>
</dbReference>
<dbReference type="Proteomes" id="UP000030766">
    <property type="component" value="Unassembled WGS sequence"/>
</dbReference>
<feature type="region of interest" description="Disordered" evidence="1">
    <location>
        <begin position="77"/>
        <end position="100"/>
    </location>
</feature>
<proteinExistence type="predicted"/>
<gene>
    <name evidence="2" type="ORF">FOZG_09547</name>
</gene>
<reference evidence="2" key="1">
    <citation type="submission" date="2011-06" db="EMBL/GenBank/DDBJ databases">
        <title>The Genome Sequence of Fusarium oxysporum Fo47.</title>
        <authorList>
            <consortium name="The Broad Institute Genome Sequencing Platform"/>
            <person name="Ma L.-J."/>
            <person name="Gale L.R."/>
            <person name="Schwartz D.C."/>
            <person name="Zhou S."/>
            <person name="Corby-Kistler H."/>
            <person name="Young S.K."/>
            <person name="Zeng Q."/>
            <person name="Gargeya S."/>
            <person name="Fitzgerald M."/>
            <person name="Haas B."/>
            <person name="Abouelleil A."/>
            <person name="Alvarado L."/>
            <person name="Arachchi H.M."/>
            <person name="Berlin A."/>
            <person name="Brown A."/>
            <person name="Chapman S.B."/>
            <person name="Chen Z."/>
            <person name="Dunbar C."/>
            <person name="Freedman E."/>
            <person name="Gearin G."/>
            <person name="Gellesch M."/>
            <person name="Goldberg J."/>
            <person name="Griggs A."/>
            <person name="Gujja S."/>
            <person name="Heiman D."/>
            <person name="Howarth C."/>
            <person name="Larson L."/>
            <person name="Lui A."/>
            <person name="MacDonald P.J.P."/>
            <person name="Mehta T."/>
            <person name="Montmayeur A."/>
            <person name="Murphy C."/>
            <person name="Neiman D."/>
            <person name="Pearson M."/>
            <person name="Priest M."/>
            <person name="Roberts A."/>
            <person name="Saif S."/>
            <person name="Shea T."/>
            <person name="Shenoy N."/>
            <person name="Sisk P."/>
            <person name="Stolte C."/>
            <person name="Sykes S."/>
            <person name="Wortman J."/>
            <person name="Nusbaum C."/>
            <person name="Birren B."/>
        </authorList>
    </citation>
    <scope>NUCLEOTIDE SEQUENCE [LARGE SCALE GENOMIC DNA]</scope>
    <source>
        <strain evidence="2">Fo47</strain>
    </source>
</reference>
<dbReference type="AlphaFoldDB" id="W9JZS7"/>
<protein>
    <submittedName>
        <fullName evidence="2">Uncharacterized protein</fullName>
    </submittedName>
</protein>
<accession>W9JZS7</accession>
<sequence>MCSCNIIPAPRGRDAHMPTPQVLPQKMHAGLWVMQCLEQSHSLAPPAALHHSKDMLKGWCNPVSPEPLVHGMTYLKPTTAGPGRSSHQVGAKMPVFLQER</sequence>
<dbReference type="HOGENOM" id="CLU_2306239_0_0_1"/>
<evidence type="ECO:0000313" key="2">
    <source>
        <dbReference type="EMBL" id="EWZ37561.1"/>
    </source>
</evidence>
<organism evidence="2">
    <name type="scientific">Fusarium oxysporum Fo47</name>
    <dbReference type="NCBI Taxonomy" id="660027"/>
    <lineage>
        <taxon>Eukaryota</taxon>
        <taxon>Fungi</taxon>
        <taxon>Dikarya</taxon>
        <taxon>Ascomycota</taxon>
        <taxon>Pezizomycotina</taxon>
        <taxon>Sordariomycetes</taxon>
        <taxon>Hypocreomycetidae</taxon>
        <taxon>Hypocreales</taxon>
        <taxon>Nectriaceae</taxon>
        <taxon>Fusarium</taxon>
        <taxon>Fusarium oxysporum species complex</taxon>
    </lineage>
</organism>
<reference evidence="2" key="2">
    <citation type="submission" date="2012-06" db="EMBL/GenBank/DDBJ databases">
        <title>Annotation of the Genome Sequence of Fusarium oxysporum Fo47.</title>
        <authorList>
            <consortium name="The Broad Institute Genomics Platform"/>
            <person name="Ma L.-J."/>
            <person name="Corby-Kistler H."/>
            <person name="Broz K."/>
            <person name="Gale L.R."/>
            <person name="Jonkers W."/>
            <person name="O'Donnell K."/>
            <person name="Ploetz R."/>
            <person name="Steinberg C."/>
            <person name="Schwartz D.C."/>
            <person name="VanEtten H."/>
            <person name="Zhou S."/>
            <person name="Young S.K."/>
            <person name="Zeng Q."/>
            <person name="Gargeya S."/>
            <person name="Fitzgerald M."/>
            <person name="Abouelleil A."/>
            <person name="Alvarado L."/>
            <person name="Chapman S.B."/>
            <person name="Gainer-Dewar J."/>
            <person name="Goldberg J."/>
            <person name="Griggs A."/>
            <person name="Gujja S."/>
            <person name="Hansen M."/>
            <person name="Howarth C."/>
            <person name="Imamovic A."/>
            <person name="Ireland A."/>
            <person name="Larimer J."/>
            <person name="McCowan C."/>
            <person name="Murphy C."/>
            <person name="Pearson M."/>
            <person name="Poon T.W."/>
            <person name="Priest M."/>
            <person name="Roberts A."/>
            <person name="Saif S."/>
            <person name="Shea T."/>
            <person name="Sykes S."/>
            <person name="Wortman J."/>
            <person name="Nusbaum C."/>
            <person name="Birren B."/>
        </authorList>
    </citation>
    <scope>NUCLEOTIDE SEQUENCE</scope>
    <source>
        <strain evidence="2">Fo47</strain>
    </source>
</reference>